<dbReference type="EMBL" id="JAMKFB020000013">
    <property type="protein sequence ID" value="KAL0177557.1"/>
    <property type="molecule type" value="Genomic_DNA"/>
</dbReference>
<organism evidence="1 2">
    <name type="scientific">Cirrhinus mrigala</name>
    <name type="common">Mrigala</name>
    <dbReference type="NCBI Taxonomy" id="683832"/>
    <lineage>
        <taxon>Eukaryota</taxon>
        <taxon>Metazoa</taxon>
        <taxon>Chordata</taxon>
        <taxon>Craniata</taxon>
        <taxon>Vertebrata</taxon>
        <taxon>Euteleostomi</taxon>
        <taxon>Actinopterygii</taxon>
        <taxon>Neopterygii</taxon>
        <taxon>Teleostei</taxon>
        <taxon>Ostariophysi</taxon>
        <taxon>Cypriniformes</taxon>
        <taxon>Cyprinidae</taxon>
        <taxon>Labeoninae</taxon>
        <taxon>Labeonini</taxon>
        <taxon>Cirrhinus</taxon>
    </lineage>
</organism>
<gene>
    <name evidence="1" type="ORF">M9458_026451</name>
</gene>
<dbReference type="AlphaFoldDB" id="A0ABD0PU54"/>
<reference evidence="1 2" key="1">
    <citation type="submission" date="2024-05" db="EMBL/GenBank/DDBJ databases">
        <title>Genome sequencing and assembly of Indian major carp, Cirrhinus mrigala (Hamilton, 1822).</title>
        <authorList>
            <person name="Mohindra V."/>
            <person name="Chowdhury L.M."/>
            <person name="Lal K."/>
            <person name="Jena J.K."/>
        </authorList>
    </citation>
    <scope>NUCLEOTIDE SEQUENCE [LARGE SCALE GENOMIC DNA]</scope>
    <source>
        <strain evidence="1">CM1030</strain>
        <tissue evidence="1">Blood</tissue>
    </source>
</reference>
<feature type="non-terminal residue" evidence="1">
    <location>
        <position position="1"/>
    </location>
</feature>
<evidence type="ECO:0000313" key="1">
    <source>
        <dbReference type="EMBL" id="KAL0177557.1"/>
    </source>
</evidence>
<dbReference type="Proteomes" id="UP001529510">
    <property type="component" value="Unassembled WGS sequence"/>
</dbReference>
<evidence type="ECO:0000313" key="2">
    <source>
        <dbReference type="Proteomes" id="UP001529510"/>
    </source>
</evidence>
<keyword evidence="2" id="KW-1185">Reference proteome</keyword>
<accession>A0ABD0PU54</accession>
<comment type="caution">
    <text evidence="1">The sequence shown here is derived from an EMBL/GenBank/DDBJ whole genome shotgun (WGS) entry which is preliminary data.</text>
</comment>
<sequence>CAVLPGNYKGQGKAHYSTTSVDTGNKNQALFSEIQAAVNTDCLAGTPFSCLSFFVPDS</sequence>
<proteinExistence type="predicted"/>
<name>A0ABD0PU54_CIRMR</name>
<protein>
    <submittedName>
        <fullName evidence="1">Uncharacterized protein</fullName>
    </submittedName>
</protein>